<keyword evidence="1" id="KW-0472">Membrane</keyword>
<dbReference type="EMBL" id="NZEX01000110">
    <property type="protein sequence ID" value="MAH63731.1"/>
    <property type="molecule type" value="Genomic_DNA"/>
</dbReference>
<name>A0A2D6YKK2_9DELT</name>
<evidence type="ECO:0000313" key="3">
    <source>
        <dbReference type="Proteomes" id="UP000226525"/>
    </source>
</evidence>
<reference evidence="3" key="1">
    <citation type="submission" date="2017-09" db="EMBL/GenBank/DDBJ databases">
        <title>The Reconstruction of 2,631 Draft Metagenome-Assembled Genomes from the Global Oceans.</title>
        <authorList>
            <person name="Tully B.J."/>
            <person name="Graham E.D."/>
            <person name="Heidelberg J.F."/>
        </authorList>
    </citation>
    <scope>NUCLEOTIDE SEQUENCE [LARGE SCALE GENOMIC DNA]</scope>
</reference>
<sequence length="69" mass="7498">MASLFALRLEPRLGNQANFLQTFTFGIIGFSVTVYSLSVGRVTNLSHVKSEDRKGGLIIGAHLFACRVA</sequence>
<proteinExistence type="predicted"/>
<keyword evidence="1" id="KW-0812">Transmembrane</keyword>
<protein>
    <submittedName>
        <fullName evidence="2">Uncharacterized protein</fullName>
    </submittedName>
</protein>
<feature type="transmembrane region" description="Helical" evidence="1">
    <location>
        <begin position="20"/>
        <end position="40"/>
    </location>
</feature>
<dbReference type="AlphaFoldDB" id="A0A2D6YKK2"/>
<evidence type="ECO:0000313" key="2">
    <source>
        <dbReference type="EMBL" id="MAH63731.1"/>
    </source>
</evidence>
<dbReference type="Proteomes" id="UP000226525">
    <property type="component" value="Unassembled WGS sequence"/>
</dbReference>
<comment type="caution">
    <text evidence="2">The sequence shown here is derived from an EMBL/GenBank/DDBJ whole genome shotgun (WGS) entry which is preliminary data.</text>
</comment>
<accession>A0A2D6YKK2</accession>
<keyword evidence="1" id="KW-1133">Transmembrane helix</keyword>
<gene>
    <name evidence="2" type="ORF">CMN54_09855</name>
</gene>
<organism evidence="2 3">
    <name type="scientific">SAR324 cluster bacterium</name>
    <dbReference type="NCBI Taxonomy" id="2024889"/>
    <lineage>
        <taxon>Bacteria</taxon>
        <taxon>Deltaproteobacteria</taxon>
        <taxon>SAR324 cluster</taxon>
    </lineage>
</organism>
<evidence type="ECO:0000256" key="1">
    <source>
        <dbReference type="SAM" id="Phobius"/>
    </source>
</evidence>